<dbReference type="EMBL" id="JAVDYC010000001">
    <property type="protein sequence ID" value="MDR7322039.1"/>
    <property type="molecule type" value="Genomic_DNA"/>
</dbReference>
<evidence type="ECO:0000313" key="2">
    <source>
        <dbReference type="EMBL" id="MDR7322039.1"/>
    </source>
</evidence>
<comment type="caution">
    <text evidence="2">The sequence shown here is derived from an EMBL/GenBank/DDBJ whole genome shotgun (WGS) entry which is preliminary data.</text>
</comment>
<evidence type="ECO:0000313" key="3">
    <source>
        <dbReference type="Proteomes" id="UP001183629"/>
    </source>
</evidence>
<feature type="domain" description="Methyltransferase type 11" evidence="1">
    <location>
        <begin position="43"/>
        <end position="131"/>
    </location>
</feature>
<dbReference type="GO" id="GO:0032259">
    <property type="term" value="P:methylation"/>
    <property type="evidence" value="ECO:0007669"/>
    <property type="project" value="UniProtKB-KW"/>
</dbReference>
<dbReference type="InterPro" id="IPR029063">
    <property type="entry name" value="SAM-dependent_MTases_sf"/>
</dbReference>
<dbReference type="GO" id="GO:0008757">
    <property type="term" value="F:S-adenosylmethionine-dependent methyltransferase activity"/>
    <property type="evidence" value="ECO:0007669"/>
    <property type="project" value="InterPro"/>
</dbReference>
<dbReference type="InterPro" id="IPR013216">
    <property type="entry name" value="Methyltransf_11"/>
</dbReference>
<accession>A0AAE3ZLC0</accession>
<keyword evidence="2" id="KW-0808">Transferase</keyword>
<protein>
    <submittedName>
        <fullName evidence="2">SAM-dependent methyltransferase</fullName>
    </submittedName>
</protein>
<keyword evidence="3" id="KW-1185">Reference proteome</keyword>
<name>A0AAE3ZLC0_9ACTN</name>
<dbReference type="PANTHER" id="PTHR43861">
    <property type="entry name" value="TRANS-ACONITATE 2-METHYLTRANSFERASE-RELATED"/>
    <property type="match status" value="1"/>
</dbReference>
<gene>
    <name evidence="2" type="ORF">J2S44_002289</name>
</gene>
<proteinExistence type="predicted"/>
<dbReference type="Proteomes" id="UP001183629">
    <property type="component" value="Unassembled WGS sequence"/>
</dbReference>
<keyword evidence="2" id="KW-0489">Methyltransferase</keyword>
<evidence type="ECO:0000259" key="1">
    <source>
        <dbReference type="Pfam" id="PF08241"/>
    </source>
</evidence>
<dbReference type="AlphaFoldDB" id="A0AAE3ZLC0"/>
<dbReference type="RefSeq" id="WP_310411780.1">
    <property type="nucleotide sequence ID" value="NZ_JAVDYC010000001.1"/>
</dbReference>
<dbReference type="Gene3D" id="3.40.50.150">
    <property type="entry name" value="Vaccinia Virus protein VP39"/>
    <property type="match status" value="1"/>
</dbReference>
<dbReference type="SUPFAM" id="SSF53335">
    <property type="entry name" value="S-adenosyl-L-methionine-dependent methyltransferases"/>
    <property type="match status" value="1"/>
</dbReference>
<dbReference type="CDD" id="cd02440">
    <property type="entry name" value="AdoMet_MTases"/>
    <property type="match status" value="1"/>
</dbReference>
<dbReference type="Pfam" id="PF08241">
    <property type="entry name" value="Methyltransf_11"/>
    <property type="match status" value="1"/>
</dbReference>
<sequence length="241" mass="26427">MRGADIRDTTAVEDRHWWYRERRALLARELRRLPAGPGRRAIEIGAAGGGNCLVMRDFGYQVLATEFLPEGVEIARARGLDAIQADARDLPVDSASRDLLVAFDVLEHIEEDDRAAAEIHRVLRPGGTALIAVPADMRLWSVFDELSGHVRRYHRAGLTALITGAGLRVDALRSWNVLLRPAVALRRTASVRPSSEAALRHDVTAVHPVLNALLGGIVRLERGLPVGRLPGVSLVLRAHKP</sequence>
<reference evidence="2 3" key="1">
    <citation type="submission" date="2023-07" db="EMBL/GenBank/DDBJ databases">
        <title>Sequencing the genomes of 1000 actinobacteria strains.</title>
        <authorList>
            <person name="Klenk H.-P."/>
        </authorList>
    </citation>
    <scope>NUCLEOTIDE SEQUENCE [LARGE SCALE GENOMIC DNA]</scope>
    <source>
        <strain evidence="2 3">DSM 44711</strain>
    </source>
</reference>
<organism evidence="2 3">
    <name type="scientific">Catenuloplanes niger</name>
    <dbReference type="NCBI Taxonomy" id="587534"/>
    <lineage>
        <taxon>Bacteria</taxon>
        <taxon>Bacillati</taxon>
        <taxon>Actinomycetota</taxon>
        <taxon>Actinomycetes</taxon>
        <taxon>Micromonosporales</taxon>
        <taxon>Micromonosporaceae</taxon>
        <taxon>Catenuloplanes</taxon>
    </lineage>
</organism>